<feature type="transmembrane region" description="Helical" evidence="7">
    <location>
        <begin position="18"/>
        <end position="39"/>
    </location>
</feature>
<dbReference type="PANTHER" id="PTHR30353">
    <property type="entry name" value="INNER MEMBRANE PROTEIN DEDA-RELATED"/>
    <property type="match status" value="1"/>
</dbReference>
<name>A0A1I1YKC7_9ACTN</name>
<evidence type="ECO:0000256" key="1">
    <source>
        <dbReference type="ARBA" id="ARBA00004651"/>
    </source>
</evidence>
<gene>
    <name evidence="9" type="ORF">SAMN04487819_10980</name>
</gene>
<evidence type="ECO:0000256" key="5">
    <source>
        <dbReference type="ARBA" id="ARBA00022989"/>
    </source>
</evidence>
<keyword evidence="5 7" id="KW-1133">Transmembrane helix</keyword>
<dbReference type="RefSeq" id="WP_092927868.1">
    <property type="nucleotide sequence ID" value="NZ_FOMZ01000009.1"/>
</dbReference>
<dbReference type="InterPro" id="IPR032818">
    <property type="entry name" value="DedA-like"/>
</dbReference>
<keyword evidence="3 7" id="KW-1003">Cell membrane</keyword>
<sequence>MPLVSDVLDTLSSLPDELLLTVAGAMAFAESGLGMGMFIPGETGVLIAGASVDNRALLGVMLLVVTVCGSGGDHVGYLLGRRYGPAMRSTSIVRRMGVRRWDQATATLDRHGGLAIFLTRLVPIVRTFTPAAAGVSQLRYNRFLLASLSAAALWSLVYVSTGALARASLERVGAILGNASWVVFGVLAVGIAGLVLVRRARARRQQREEPEYCPEAECSAEAE</sequence>
<dbReference type="Pfam" id="PF09335">
    <property type="entry name" value="VTT_dom"/>
    <property type="match status" value="1"/>
</dbReference>
<keyword evidence="6 7" id="KW-0472">Membrane</keyword>
<comment type="subcellular location">
    <subcellularLocation>
        <location evidence="1 7">Cell membrane</location>
        <topology evidence="1 7">Multi-pass membrane protein</topology>
    </subcellularLocation>
</comment>
<evidence type="ECO:0000313" key="9">
    <source>
        <dbReference type="EMBL" id="SFE20064.1"/>
    </source>
</evidence>
<keyword evidence="4 7" id="KW-0812">Transmembrane</keyword>
<accession>A0A1I1YKC7</accession>
<protein>
    <submittedName>
        <fullName evidence="9">Membrane protein DedA, SNARE-associated domain</fullName>
    </submittedName>
</protein>
<keyword evidence="10" id="KW-1185">Reference proteome</keyword>
<evidence type="ECO:0000256" key="3">
    <source>
        <dbReference type="ARBA" id="ARBA00022475"/>
    </source>
</evidence>
<evidence type="ECO:0000256" key="2">
    <source>
        <dbReference type="ARBA" id="ARBA00010792"/>
    </source>
</evidence>
<proteinExistence type="inferred from homology"/>
<dbReference type="PANTHER" id="PTHR30353:SF0">
    <property type="entry name" value="TRANSMEMBRANE PROTEIN"/>
    <property type="match status" value="1"/>
</dbReference>
<evidence type="ECO:0000259" key="8">
    <source>
        <dbReference type="Pfam" id="PF09335"/>
    </source>
</evidence>
<feature type="domain" description="VTT" evidence="8">
    <location>
        <begin position="40"/>
        <end position="163"/>
    </location>
</feature>
<evidence type="ECO:0000256" key="6">
    <source>
        <dbReference type="ARBA" id="ARBA00023136"/>
    </source>
</evidence>
<dbReference type="InterPro" id="IPR032816">
    <property type="entry name" value="VTT_dom"/>
</dbReference>
<dbReference type="AlphaFoldDB" id="A0A1I1YKC7"/>
<evidence type="ECO:0000256" key="4">
    <source>
        <dbReference type="ARBA" id="ARBA00022692"/>
    </source>
</evidence>
<dbReference type="GO" id="GO:0005886">
    <property type="term" value="C:plasma membrane"/>
    <property type="evidence" value="ECO:0007669"/>
    <property type="project" value="UniProtKB-SubCell"/>
</dbReference>
<comment type="similarity">
    <text evidence="2 7">Belongs to the DedA family.</text>
</comment>
<dbReference type="Proteomes" id="UP000198716">
    <property type="component" value="Unassembled WGS sequence"/>
</dbReference>
<reference evidence="10" key="1">
    <citation type="submission" date="2016-10" db="EMBL/GenBank/DDBJ databases">
        <authorList>
            <person name="Varghese N."/>
            <person name="Submissions S."/>
        </authorList>
    </citation>
    <scope>NUCLEOTIDE SEQUENCE [LARGE SCALE GENOMIC DNA]</scope>
    <source>
        <strain evidence="10">DSM 45004</strain>
    </source>
</reference>
<evidence type="ECO:0000256" key="7">
    <source>
        <dbReference type="RuleBase" id="RU367016"/>
    </source>
</evidence>
<evidence type="ECO:0000313" key="10">
    <source>
        <dbReference type="Proteomes" id="UP000198716"/>
    </source>
</evidence>
<feature type="transmembrane region" description="Helical" evidence="7">
    <location>
        <begin position="143"/>
        <end position="167"/>
    </location>
</feature>
<feature type="transmembrane region" description="Helical" evidence="7">
    <location>
        <begin position="179"/>
        <end position="197"/>
    </location>
</feature>
<feature type="transmembrane region" description="Helical" evidence="7">
    <location>
        <begin position="59"/>
        <end position="79"/>
    </location>
</feature>
<organism evidence="9 10">
    <name type="scientific">Actinopolyspora alba</name>
    <dbReference type="NCBI Taxonomy" id="673379"/>
    <lineage>
        <taxon>Bacteria</taxon>
        <taxon>Bacillati</taxon>
        <taxon>Actinomycetota</taxon>
        <taxon>Actinomycetes</taxon>
        <taxon>Actinopolysporales</taxon>
        <taxon>Actinopolysporaceae</taxon>
        <taxon>Actinopolyspora</taxon>
        <taxon>Actinopolyspora alba group</taxon>
    </lineage>
</organism>
<dbReference type="EMBL" id="FOMZ01000009">
    <property type="protein sequence ID" value="SFE20064.1"/>
    <property type="molecule type" value="Genomic_DNA"/>
</dbReference>